<reference evidence="3" key="1">
    <citation type="submission" date="2019-03" db="EMBL/GenBank/DDBJ databases">
        <title>WGS assembly of Setaria viridis.</title>
        <authorList>
            <person name="Huang P."/>
            <person name="Jenkins J."/>
            <person name="Grimwood J."/>
            <person name="Barry K."/>
            <person name="Healey A."/>
            <person name="Mamidi S."/>
            <person name="Sreedasyam A."/>
            <person name="Shu S."/>
            <person name="Feldman M."/>
            <person name="Wu J."/>
            <person name="Yu Y."/>
            <person name="Chen C."/>
            <person name="Johnson J."/>
            <person name="Rokhsar D."/>
            <person name="Baxter I."/>
            <person name="Schmutz J."/>
            <person name="Brutnell T."/>
            <person name="Kellogg E."/>
        </authorList>
    </citation>
    <scope>NUCLEOTIDE SEQUENCE [LARGE SCALE GENOMIC DNA]</scope>
</reference>
<dbReference type="OMA" id="FRVISTM"/>
<feature type="region of interest" description="Disordered" evidence="1">
    <location>
        <begin position="482"/>
        <end position="531"/>
    </location>
</feature>
<feature type="compositionally biased region" description="Pro residues" evidence="1">
    <location>
        <begin position="492"/>
        <end position="508"/>
    </location>
</feature>
<evidence type="ECO:0000259" key="2">
    <source>
        <dbReference type="SMART" id="SM00256"/>
    </source>
</evidence>
<accession>A0A4U6VYW7</accession>
<evidence type="ECO:0000256" key="1">
    <source>
        <dbReference type="SAM" id="MobiDB-lite"/>
    </source>
</evidence>
<feature type="domain" description="F-box" evidence="2">
    <location>
        <begin position="25"/>
        <end position="66"/>
    </location>
</feature>
<dbReference type="InterPro" id="IPR001810">
    <property type="entry name" value="F-box_dom"/>
</dbReference>
<dbReference type="SMART" id="SM00256">
    <property type="entry name" value="FBOX"/>
    <property type="match status" value="1"/>
</dbReference>
<dbReference type="Proteomes" id="UP000298652">
    <property type="component" value="Chromosome 2"/>
</dbReference>
<dbReference type="SUPFAM" id="SSF81383">
    <property type="entry name" value="F-box domain"/>
    <property type="match status" value="1"/>
</dbReference>
<feature type="compositionally biased region" description="Acidic residues" evidence="1">
    <location>
        <begin position="521"/>
        <end position="531"/>
    </location>
</feature>
<dbReference type="Gene3D" id="1.20.1280.50">
    <property type="match status" value="1"/>
</dbReference>
<organism evidence="3 4">
    <name type="scientific">Setaria viridis</name>
    <name type="common">Green bristlegrass</name>
    <name type="synonym">Setaria italica subsp. viridis</name>
    <dbReference type="NCBI Taxonomy" id="4556"/>
    <lineage>
        <taxon>Eukaryota</taxon>
        <taxon>Viridiplantae</taxon>
        <taxon>Streptophyta</taxon>
        <taxon>Embryophyta</taxon>
        <taxon>Tracheophyta</taxon>
        <taxon>Spermatophyta</taxon>
        <taxon>Magnoliopsida</taxon>
        <taxon>Liliopsida</taxon>
        <taxon>Poales</taxon>
        <taxon>Poaceae</taxon>
        <taxon>PACMAD clade</taxon>
        <taxon>Panicoideae</taxon>
        <taxon>Panicodae</taxon>
        <taxon>Paniceae</taxon>
        <taxon>Cenchrinae</taxon>
        <taxon>Setaria</taxon>
    </lineage>
</organism>
<name>A0A4U6VYW7_SETVI</name>
<dbReference type="PANTHER" id="PTHR31264:SF3">
    <property type="entry name" value="OS07G0554100 PROTEIN"/>
    <property type="match status" value="1"/>
</dbReference>
<dbReference type="AlphaFoldDB" id="A0A4U6VYW7"/>
<feature type="region of interest" description="Disordered" evidence="1">
    <location>
        <begin position="400"/>
        <end position="422"/>
    </location>
</feature>
<protein>
    <recommendedName>
        <fullName evidence="2">F-box domain-containing protein</fullName>
    </recommendedName>
</protein>
<dbReference type="InterPro" id="IPR036047">
    <property type="entry name" value="F-box-like_dom_sf"/>
</dbReference>
<keyword evidence="4" id="KW-1185">Reference proteome</keyword>
<sequence>MAASPKQPILPSPEAAALPQQLKDLADELWEEIFLRVASPSDLARASTACSSFRRLIADPTFLRRHRSIHPPLVGLIISHRDRFRFQPVEAPHPNAPAASALAAAAGFTFDYLPHGPWGPFDVRDGRLLLGRPPQGKKDGYWFPDLTVCDPLSRRSLLLPRVPGDLISSAAEKKRCFLPALLPCGHEEEDTSSFRVISTMYCVEKLVVFIFSSSSGCWNIGKSTTWDALGLAIPIPPGRNIVPLSLHSDYACGCVYWKLLGMNKLLQFNINSLEFCTVDFPLDHNMTTKPVIVETAEARLGMFNVTSNQESLYYATRQNGGLRSNEWKTEDIISLPEGYRFLIAGALGGYIILLASPVTRPHSAYFSLEVKTMKIERIGRAERCNGRIYPYIGFPPSISPRGHEMSPAPLPGRTRPLTAHRPTGPLLAFRHRRTQPSARVERERGGSSAPWSAAFLGRALATPAKPRAWPCAPAPSRAVCLAARPRQAKPRAPAPLPPPGRTRPPDGPTLPFRRLLMLTVETDDPERDDRR</sequence>
<evidence type="ECO:0000313" key="4">
    <source>
        <dbReference type="Proteomes" id="UP000298652"/>
    </source>
</evidence>
<dbReference type="PANTHER" id="PTHR31264">
    <property type="entry name" value="OS07G0554500 PROTEIN-RELATED"/>
    <property type="match status" value="1"/>
</dbReference>
<gene>
    <name evidence="3" type="ORF">SEVIR_2G359800v2</name>
</gene>
<dbReference type="Pfam" id="PF12937">
    <property type="entry name" value="F-box-like"/>
    <property type="match status" value="1"/>
</dbReference>
<dbReference type="Gramene" id="TKW35241">
    <property type="protein sequence ID" value="TKW35241"/>
    <property type="gene ID" value="SEVIR_2G359800v2"/>
</dbReference>
<proteinExistence type="predicted"/>
<evidence type="ECO:0000313" key="3">
    <source>
        <dbReference type="EMBL" id="TKW35241.1"/>
    </source>
</evidence>
<dbReference type="EMBL" id="CM016553">
    <property type="protein sequence ID" value="TKW35241.1"/>
    <property type="molecule type" value="Genomic_DNA"/>
</dbReference>